<dbReference type="EMBL" id="JAPHNI010000617">
    <property type="protein sequence ID" value="KAJ8109405.1"/>
    <property type="molecule type" value="Genomic_DNA"/>
</dbReference>
<evidence type="ECO:0000313" key="1">
    <source>
        <dbReference type="EMBL" id="KAJ8109405.1"/>
    </source>
</evidence>
<gene>
    <name evidence="1" type="ORF">OPT61_g7482</name>
</gene>
<evidence type="ECO:0000313" key="2">
    <source>
        <dbReference type="Proteomes" id="UP001153331"/>
    </source>
</evidence>
<name>A0ACC2I2A7_9PLEO</name>
<comment type="caution">
    <text evidence="1">The sequence shown here is derived from an EMBL/GenBank/DDBJ whole genome shotgun (WGS) entry which is preliminary data.</text>
</comment>
<protein>
    <submittedName>
        <fullName evidence="1">Uncharacterized protein</fullName>
    </submittedName>
</protein>
<reference evidence="1" key="1">
    <citation type="submission" date="2022-11" db="EMBL/GenBank/DDBJ databases">
        <title>Genome Sequence of Boeremia exigua.</title>
        <authorList>
            <person name="Buettner E."/>
        </authorList>
    </citation>
    <scope>NUCLEOTIDE SEQUENCE</scope>
    <source>
        <strain evidence="1">CU02</strain>
    </source>
</reference>
<accession>A0ACC2I2A7</accession>
<proteinExistence type="predicted"/>
<sequence>MYKLLLFGALLFQVSWSLSTDPVCNKGIYVLLNPLSTYAPAQTFCTKKFPIKTTTITAATVTATSTSTAPTLITSNLTEIAPTSTILTTSTVTTTTTATVQVAKRSAFAKREPNPQKAAKDAQLASQLSSLASAAAGVVSTFCSCIVTHPQTTTTPTVTATTITTPFGVSTGSGQTGVGGCNPGCFCDLRAGNPSPSPDGVCNDIPNDSDSSVCGPACTSDAGCPSGQVCIGNFNCPSSDACFDVPPCGTAASKRGLVAAREEFRAMVERRASPAIRPFRITPWEGPGA</sequence>
<keyword evidence="2" id="KW-1185">Reference proteome</keyword>
<organism evidence="1 2">
    <name type="scientific">Boeremia exigua</name>
    <dbReference type="NCBI Taxonomy" id="749465"/>
    <lineage>
        <taxon>Eukaryota</taxon>
        <taxon>Fungi</taxon>
        <taxon>Dikarya</taxon>
        <taxon>Ascomycota</taxon>
        <taxon>Pezizomycotina</taxon>
        <taxon>Dothideomycetes</taxon>
        <taxon>Pleosporomycetidae</taxon>
        <taxon>Pleosporales</taxon>
        <taxon>Pleosporineae</taxon>
        <taxon>Didymellaceae</taxon>
        <taxon>Boeremia</taxon>
    </lineage>
</organism>
<dbReference type="Proteomes" id="UP001153331">
    <property type="component" value="Unassembled WGS sequence"/>
</dbReference>